<reference evidence="2" key="1">
    <citation type="submission" date="2023-07" db="EMBL/GenBank/DDBJ databases">
        <title>Chromosome-level Genome Assembly of Striped Snakehead (Channa striata).</title>
        <authorList>
            <person name="Liu H."/>
        </authorList>
    </citation>
    <scope>NUCLEOTIDE SEQUENCE</scope>
    <source>
        <strain evidence="2">Gz</strain>
        <tissue evidence="2">Muscle</tissue>
    </source>
</reference>
<gene>
    <name evidence="2" type="ORF">Q5P01_010177</name>
</gene>
<evidence type="ECO:0000313" key="2">
    <source>
        <dbReference type="EMBL" id="KAK2847178.1"/>
    </source>
</evidence>
<feature type="compositionally biased region" description="Polar residues" evidence="1">
    <location>
        <begin position="23"/>
        <end position="32"/>
    </location>
</feature>
<dbReference type="Proteomes" id="UP001187415">
    <property type="component" value="Unassembled WGS sequence"/>
</dbReference>
<dbReference type="AlphaFoldDB" id="A0AA88SQ98"/>
<feature type="region of interest" description="Disordered" evidence="1">
    <location>
        <begin position="1"/>
        <end position="53"/>
    </location>
</feature>
<sequence>MRYEKQAASSSSGGGGGAATIRAQFTSTSQDQSSERKFHALPGRVSVGDGGGNSRTKTVGCSVDLAGDWSAGSPFLLSLESASWGTDSCFSLPFTLSLCLDKTDHLPLEYAAHPCSYCLDQYSSPPD</sequence>
<accession>A0AA88SQ98</accession>
<organism evidence="2 3">
    <name type="scientific">Channa striata</name>
    <name type="common">Snakehead murrel</name>
    <name type="synonym">Ophicephalus striatus</name>
    <dbReference type="NCBI Taxonomy" id="64152"/>
    <lineage>
        <taxon>Eukaryota</taxon>
        <taxon>Metazoa</taxon>
        <taxon>Chordata</taxon>
        <taxon>Craniata</taxon>
        <taxon>Vertebrata</taxon>
        <taxon>Euteleostomi</taxon>
        <taxon>Actinopterygii</taxon>
        <taxon>Neopterygii</taxon>
        <taxon>Teleostei</taxon>
        <taxon>Neoteleostei</taxon>
        <taxon>Acanthomorphata</taxon>
        <taxon>Anabantaria</taxon>
        <taxon>Anabantiformes</taxon>
        <taxon>Channoidei</taxon>
        <taxon>Channidae</taxon>
        <taxon>Channa</taxon>
    </lineage>
</organism>
<evidence type="ECO:0000313" key="3">
    <source>
        <dbReference type="Proteomes" id="UP001187415"/>
    </source>
</evidence>
<proteinExistence type="predicted"/>
<name>A0AA88SQ98_CHASR</name>
<evidence type="ECO:0000256" key="1">
    <source>
        <dbReference type="SAM" id="MobiDB-lite"/>
    </source>
</evidence>
<comment type="caution">
    <text evidence="2">The sequence shown here is derived from an EMBL/GenBank/DDBJ whole genome shotgun (WGS) entry which is preliminary data.</text>
</comment>
<protein>
    <submittedName>
        <fullName evidence="2">Uncharacterized protein</fullName>
    </submittedName>
</protein>
<dbReference type="EMBL" id="JAUPFM010000007">
    <property type="protein sequence ID" value="KAK2847178.1"/>
    <property type="molecule type" value="Genomic_DNA"/>
</dbReference>
<keyword evidence="3" id="KW-1185">Reference proteome</keyword>